<dbReference type="RefSeq" id="WP_150904739.1">
    <property type="nucleotide sequence ID" value="NZ_VTWT01000008.1"/>
</dbReference>
<evidence type="ECO:0000259" key="1">
    <source>
        <dbReference type="PROSITE" id="PS51186"/>
    </source>
</evidence>
<dbReference type="Proteomes" id="UP000326570">
    <property type="component" value="Unassembled WGS sequence"/>
</dbReference>
<protein>
    <submittedName>
        <fullName evidence="2">GNAT family N-acetyltransferase</fullName>
    </submittedName>
</protein>
<reference evidence="2 3" key="1">
    <citation type="submission" date="2019-09" db="EMBL/GenBank/DDBJ databases">
        <title>Genome sequence of Adhaeribacter sp. M2.</title>
        <authorList>
            <person name="Srinivasan S."/>
        </authorList>
    </citation>
    <scope>NUCLEOTIDE SEQUENCE [LARGE SCALE GENOMIC DNA]</scope>
    <source>
        <strain evidence="2 3">M2</strain>
    </source>
</reference>
<proteinExistence type="predicted"/>
<accession>A0A5N1IS92</accession>
<keyword evidence="2" id="KW-0808">Transferase</keyword>
<dbReference type="PROSITE" id="PS51186">
    <property type="entry name" value="GNAT"/>
    <property type="match status" value="1"/>
</dbReference>
<dbReference type="EMBL" id="VTWT01000008">
    <property type="protein sequence ID" value="KAA9331216.1"/>
    <property type="molecule type" value="Genomic_DNA"/>
</dbReference>
<organism evidence="2 3">
    <name type="scientific">Adhaeribacter soli</name>
    <dbReference type="NCBI Taxonomy" id="2607655"/>
    <lineage>
        <taxon>Bacteria</taxon>
        <taxon>Pseudomonadati</taxon>
        <taxon>Bacteroidota</taxon>
        <taxon>Cytophagia</taxon>
        <taxon>Cytophagales</taxon>
        <taxon>Hymenobacteraceae</taxon>
        <taxon>Adhaeribacter</taxon>
    </lineage>
</organism>
<keyword evidence="3" id="KW-1185">Reference proteome</keyword>
<dbReference type="InterPro" id="IPR016181">
    <property type="entry name" value="Acyl_CoA_acyltransferase"/>
</dbReference>
<dbReference type="Pfam" id="PF13302">
    <property type="entry name" value="Acetyltransf_3"/>
    <property type="match status" value="1"/>
</dbReference>
<dbReference type="PANTHER" id="PTHR43328:SF1">
    <property type="entry name" value="N-ACETYLTRANSFERASE DOMAIN-CONTAINING PROTEIN"/>
    <property type="match status" value="1"/>
</dbReference>
<evidence type="ECO:0000313" key="3">
    <source>
        <dbReference type="Proteomes" id="UP000326570"/>
    </source>
</evidence>
<dbReference type="Gene3D" id="3.40.630.30">
    <property type="match status" value="1"/>
</dbReference>
<dbReference type="AlphaFoldDB" id="A0A5N1IS92"/>
<name>A0A5N1IS92_9BACT</name>
<dbReference type="InterPro" id="IPR000182">
    <property type="entry name" value="GNAT_dom"/>
</dbReference>
<gene>
    <name evidence="2" type="ORF">F0P94_15120</name>
</gene>
<feature type="domain" description="N-acetyltransferase" evidence="1">
    <location>
        <begin position="17"/>
        <end position="162"/>
    </location>
</feature>
<dbReference type="PANTHER" id="PTHR43328">
    <property type="entry name" value="ACETYLTRANSFERASE-RELATED"/>
    <property type="match status" value="1"/>
</dbReference>
<dbReference type="GO" id="GO:0016747">
    <property type="term" value="F:acyltransferase activity, transferring groups other than amino-acyl groups"/>
    <property type="evidence" value="ECO:0007669"/>
    <property type="project" value="InterPro"/>
</dbReference>
<comment type="caution">
    <text evidence="2">The sequence shown here is derived from an EMBL/GenBank/DDBJ whole genome shotgun (WGS) entry which is preliminary data.</text>
</comment>
<dbReference type="SUPFAM" id="SSF55729">
    <property type="entry name" value="Acyl-CoA N-acyltransferases (Nat)"/>
    <property type="match status" value="1"/>
</dbReference>
<evidence type="ECO:0000313" key="2">
    <source>
        <dbReference type="EMBL" id="KAA9331216.1"/>
    </source>
</evidence>
<sequence length="170" mass="19433">MKIETERFLLRPWQTGDETALVKHANNKKIWLNLRDSFPHPYTPEDARTWVQIASDDPNILNFAIEFSGEPIGGMGLALKDDIYYRSAEIGYWLGEAFWNKGIATEATKALTRFAFQHYDICRLYAGVFAYNKASMRVLEKAGFTLEAALKKAVTKNKQTVDEYIFAVVK</sequence>